<reference evidence="1" key="1">
    <citation type="submission" date="2016-05" db="EMBL/GenBank/DDBJ databases">
        <authorList>
            <person name="Lavstsen T."/>
            <person name="Jespersen J.S."/>
        </authorList>
    </citation>
    <scope>NUCLEOTIDE SEQUENCE</scope>
    <source>
        <tissue evidence="1">Brain</tissue>
    </source>
</reference>
<sequence>VKRSDGLLSMANKVSTYSDDYLAHQNANPSLDNALNHLLEITIILYFRQIWIPGTASFKQREGSIALQYNSGTAAISEILWLLCTSDS</sequence>
<accession>A0A1A8J5Q9</accession>
<feature type="non-terminal residue" evidence="1">
    <location>
        <position position="1"/>
    </location>
</feature>
<protein>
    <submittedName>
        <fullName evidence="1">Uncharacterized protein</fullName>
    </submittedName>
</protein>
<feature type="non-terminal residue" evidence="1">
    <location>
        <position position="88"/>
    </location>
</feature>
<dbReference type="AlphaFoldDB" id="A0A1A8J5Q9"/>
<gene>
    <name evidence="1" type="primary">CU929163.1</name>
</gene>
<organism evidence="1">
    <name type="scientific">Nothobranchius kuhntae</name>
    <name type="common">Beira killifish</name>
    <dbReference type="NCBI Taxonomy" id="321403"/>
    <lineage>
        <taxon>Eukaryota</taxon>
        <taxon>Metazoa</taxon>
        <taxon>Chordata</taxon>
        <taxon>Craniata</taxon>
        <taxon>Vertebrata</taxon>
        <taxon>Euteleostomi</taxon>
        <taxon>Actinopterygii</taxon>
        <taxon>Neopterygii</taxon>
        <taxon>Teleostei</taxon>
        <taxon>Neoteleostei</taxon>
        <taxon>Acanthomorphata</taxon>
        <taxon>Ovalentaria</taxon>
        <taxon>Atherinomorphae</taxon>
        <taxon>Cyprinodontiformes</taxon>
        <taxon>Nothobranchiidae</taxon>
        <taxon>Nothobranchius</taxon>
    </lineage>
</organism>
<evidence type="ECO:0000313" key="1">
    <source>
        <dbReference type="EMBL" id="SBR04979.1"/>
    </source>
</evidence>
<name>A0A1A8J5Q9_NOTKU</name>
<proteinExistence type="predicted"/>
<reference evidence="1" key="2">
    <citation type="submission" date="2016-06" db="EMBL/GenBank/DDBJ databases">
        <title>The genome of a short-lived fish provides insights into sex chromosome evolution and the genetic control of aging.</title>
        <authorList>
            <person name="Reichwald K."/>
            <person name="Felder M."/>
            <person name="Petzold A."/>
            <person name="Koch P."/>
            <person name="Groth M."/>
            <person name="Platzer M."/>
        </authorList>
    </citation>
    <scope>NUCLEOTIDE SEQUENCE</scope>
    <source>
        <tissue evidence="1">Brain</tissue>
    </source>
</reference>
<dbReference type="EMBL" id="HAED01018534">
    <property type="protein sequence ID" value="SBR04979.1"/>
    <property type="molecule type" value="Transcribed_RNA"/>
</dbReference>